<accession>A0A6S6WS42</accession>
<gene>
    <name evidence="2" type="ORF">PSI9734_01763</name>
</gene>
<protein>
    <submittedName>
        <fullName evidence="2">Uncharacterized protein</fullName>
    </submittedName>
</protein>
<keyword evidence="3" id="KW-1185">Reference proteome</keyword>
<sequence length="228" mass="26762">MKLRFSISNQLTKLCKLDFPRLTDANGENPGVQPVVTNSVQCGWQFHVVRDELCWLVFAMESYSRYSIVMPYVLKPDWNEIARDFDALWLEHMLAWFRMGGFVRTDAQIAEVVRQFNTKPVAECHRNLDMSINGHLADAKLWLEAYKRDVKPRLFDSEHAWHFCEMLNQETKRVNKQRRKSAEFVPFERFLYDNLYRYAKGLCDGATPGAKEGDFPNPHKQEPDLRLV</sequence>
<feature type="region of interest" description="Disordered" evidence="1">
    <location>
        <begin position="209"/>
        <end position="228"/>
    </location>
</feature>
<evidence type="ECO:0000313" key="3">
    <source>
        <dbReference type="Proteomes" id="UP000481517"/>
    </source>
</evidence>
<dbReference type="RefSeq" id="WP_173920744.1">
    <property type="nucleotide sequence ID" value="NZ_CADCXY010000004.1"/>
</dbReference>
<organism evidence="2 3">
    <name type="scientific">Pseudidiomarina piscicola</name>
    <dbReference type="NCBI Taxonomy" id="2614830"/>
    <lineage>
        <taxon>Bacteria</taxon>
        <taxon>Pseudomonadati</taxon>
        <taxon>Pseudomonadota</taxon>
        <taxon>Gammaproteobacteria</taxon>
        <taxon>Alteromonadales</taxon>
        <taxon>Idiomarinaceae</taxon>
        <taxon>Pseudidiomarina</taxon>
    </lineage>
</organism>
<evidence type="ECO:0000313" key="2">
    <source>
        <dbReference type="EMBL" id="CAB0151375.1"/>
    </source>
</evidence>
<dbReference type="Proteomes" id="UP000481517">
    <property type="component" value="Unassembled WGS sequence"/>
</dbReference>
<proteinExistence type="predicted"/>
<dbReference type="AlphaFoldDB" id="A0A6S6WS42"/>
<name>A0A6S6WS42_9GAMM</name>
<feature type="compositionally biased region" description="Basic and acidic residues" evidence="1">
    <location>
        <begin position="211"/>
        <end position="228"/>
    </location>
</feature>
<reference evidence="2 3" key="1">
    <citation type="submission" date="2020-02" db="EMBL/GenBank/DDBJ databases">
        <authorList>
            <person name="Rodrigo-Torres L."/>
            <person name="Arahal R. D."/>
            <person name="Lucena T."/>
        </authorList>
    </citation>
    <scope>NUCLEOTIDE SEQUENCE [LARGE SCALE GENOMIC DNA]</scope>
    <source>
        <strain evidence="2 3">CECT 9734</strain>
    </source>
</reference>
<dbReference type="EMBL" id="CADCXY010000004">
    <property type="protein sequence ID" value="CAB0151375.1"/>
    <property type="molecule type" value="Genomic_DNA"/>
</dbReference>
<evidence type="ECO:0000256" key="1">
    <source>
        <dbReference type="SAM" id="MobiDB-lite"/>
    </source>
</evidence>